<evidence type="ECO:0000313" key="3">
    <source>
        <dbReference type="EMBL" id="HGN91088.1"/>
    </source>
</evidence>
<keyword evidence="1" id="KW-0812">Transmembrane</keyword>
<keyword evidence="1" id="KW-1133">Transmembrane helix</keyword>
<organism evidence="3">
    <name type="scientific">Caldiarchaeum subterraneum</name>
    <dbReference type="NCBI Taxonomy" id="311458"/>
    <lineage>
        <taxon>Archaea</taxon>
        <taxon>Nitrososphaerota</taxon>
        <taxon>Candidatus Caldarchaeales</taxon>
        <taxon>Candidatus Caldarchaeaceae</taxon>
        <taxon>Candidatus Caldarchaeum</taxon>
    </lineage>
</organism>
<feature type="transmembrane region" description="Helical" evidence="1">
    <location>
        <begin position="7"/>
        <end position="26"/>
    </location>
</feature>
<accession>A0A7C4I714</accession>
<evidence type="ECO:0000256" key="1">
    <source>
        <dbReference type="SAM" id="Phobius"/>
    </source>
</evidence>
<dbReference type="EMBL" id="DTCM01000060">
    <property type="protein sequence ID" value="HGL40916.1"/>
    <property type="molecule type" value="Genomic_DNA"/>
</dbReference>
<proteinExistence type="predicted"/>
<dbReference type="AlphaFoldDB" id="A0A7C4I714"/>
<dbReference type="EMBL" id="DTAD01000088">
    <property type="protein sequence ID" value="HGN91088.1"/>
    <property type="molecule type" value="Genomic_DNA"/>
</dbReference>
<sequence>MRRLPQLVVITTVIQLTGLIIVLAVTPSQNKGTVAMVTRNAPGFTLTAVDANGLTNRTFKPEGQSC</sequence>
<name>A0A7C4I714_CALS0</name>
<evidence type="ECO:0000313" key="2">
    <source>
        <dbReference type="EMBL" id="HGL40916.1"/>
    </source>
</evidence>
<protein>
    <submittedName>
        <fullName evidence="3">Uncharacterized protein</fullName>
    </submittedName>
</protein>
<comment type="caution">
    <text evidence="3">The sequence shown here is derived from an EMBL/GenBank/DDBJ whole genome shotgun (WGS) entry which is preliminary data.</text>
</comment>
<reference evidence="3" key="1">
    <citation type="journal article" date="2020" name="mSystems">
        <title>Genome- and Community-Level Interaction Insights into Carbon Utilization and Element Cycling Functions of Hydrothermarchaeota in Hydrothermal Sediment.</title>
        <authorList>
            <person name="Zhou Z."/>
            <person name="Liu Y."/>
            <person name="Xu W."/>
            <person name="Pan J."/>
            <person name="Luo Z.H."/>
            <person name="Li M."/>
        </authorList>
    </citation>
    <scope>NUCLEOTIDE SEQUENCE [LARGE SCALE GENOMIC DNA]</scope>
    <source>
        <strain evidence="3">SpSt-613</strain>
        <strain evidence="2">SpSt-669</strain>
    </source>
</reference>
<keyword evidence="1" id="KW-0472">Membrane</keyword>
<gene>
    <name evidence="3" type="ORF">ENT82_08220</name>
    <name evidence="2" type="ORF">ENU43_04540</name>
</gene>